<reference evidence="9 10" key="1">
    <citation type="submission" date="2013-11" db="EMBL/GenBank/DDBJ databases">
        <title>Draft genome of the bovine lungworm Dictyocaulus viviparus.</title>
        <authorList>
            <person name="Mitreva M."/>
        </authorList>
    </citation>
    <scope>NUCLEOTIDE SEQUENCE [LARGE SCALE GENOMIC DNA]</scope>
    <source>
        <strain evidence="9 10">HannoverDv2000</strain>
    </source>
</reference>
<protein>
    <recommendedName>
        <fullName evidence="8">Paired domain-containing protein</fullName>
    </recommendedName>
</protein>
<reference evidence="10" key="2">
    <citation type="journal article" date="2016" name="Sci. Rep.">
        <title>Dictyocaulus viviparus genome, variome and transcriptome elucidate lungworm biology and support future intervention.</title>
        <authorList>
            <person name="McNulty S.N."/>
            <person name="Strube C."/>
            <person name="Rosa B.A."/>
            <person name="Martin J.C."/>
            <person name="Tyagi R."/>
            <person name="Choi Y.J."/>
            <person name="Wang Q."/>
            <person name="Hallsworth Pepin K."/>
            <person name="Zhang X."/>
            <person name="Ozersky P."/>
            <person name="Wilson R.K."/>
            <person name="Sternberg P.W."/>
            <person name="Gasser R.B."/>
            <person name="Mitreva M."/>
        </authorList>
    </citation>
    <scope>NUCLEOTIDE SEQUENCE [LARGE SCALE GENOMIC DNA]</scope>
    <source>
        <strain evidence="10">HannoverDv2000</strain>
    </source>
</reference>
<organism evidence="9 10">
    <name type="scientific">Dictyocaulus viviparus</name>
    <name type="common">Bovine lungworm</name>
    <dbReference type="NCBI Taxonomy" id="29172"/>
    <lineage>
        <taxon>Eukaryota</taxon>
        <taxon>Metazoa</taxon>
        <taxon>Ecdysozoa</taxon>
        <taxon>Nematoda</taxon>
        <taxon>Chromadorea</taxon>
        <taxon>Rhabditida</taxon>
        <taxon>Rhabditina</taxon>
        <taxon>Rhabditomorpha</taxon>
        <taxon>Strongyloidea</taxon>
        <taxon>Metastrongylidae</taxon>
        <taxon>Dictyocaulus</taxon>
    </lineage>
</organism>
<evidence type="ECO:0000256" key="3">
    <source>
        <dbReference type="ARBA" id="ARBA00022724"/>
    </source>
</evidence>
<dbReference type="InterPro" id="IPR001523">
    <property type="entry name" value="Paired_dom"/>
</dbReference>
<dbReference type="Pfam" id="PF00292">
    <property type="entry name" value="PAX"/>
    <property type="match status" value="1"/>
</dbReference>
<accession>A0A0D8XE14</accession>
<evidence type="ECO:0000256" key="2">
    <source>
        <dbReference type="ARBA" id="ARBA00022473"/>
    </source>
</evidence>
<evidence type="ECO:0000256" key="7">
    <source>
        <dbReference type="ARBA" id="ARBA00023242"/>
    </source>
</evidence>
<keyword evidence="3" id="KW-0563">Paired box</keyword>
<dbReference type="InterPro" id="IPR036388">
    <property type="entry name" value="WH-like_DNA-bd_sf"/>
</dbReference>
<name>A0A0D8XE14_DICVI</name>
<evidence type="ECO:0000256" key="4">
    <source>
        <dbReference type="ARBA" id="ARBA00023015"/>
    </source>
</evidence>
<dbReference type="GO" id="GO:0000981">
    <property type="term" value="F:DNA-binding transcription factor activity, RNA polymerase II-specific"/>
    <property type="evidence" value="ECO:0007669"/>
    <property type="project" value="TreeGrafter"/>
</dbReference>
<evidence type="ECO:0000256" key="5">
    <source>
        <dbReference type="ARBA" id="ARBA00023125"/>
    </source>
</evidence>
<sequence length="70" mass="8246">MSFFADIPIVATNNVVEKIEEYKREQPSIFAWEIRDKLLTDHICSQDTIPSIAKLMECDRWKKSSEHSYL</sequence>
<comment type="subcellular location">
    <subcellularLocation>
        <location evidence="1">Nucleus</location>
    </subcellularLocation>
</comment>
<evidence type="ECO:0000313" key="10">
    <source>
        <dbReference type="Proteomes" id="UP000053766"/>
    </source>
</evidence>
<gene>
    <name evidence="9" type="ORF">DICVIV_12123</name>
</gene>
<dbReference type="PANTHER" id="PTHR45636">
    <property type="entry name" value="PAIRED BOX PROTEIN PAX-6-RELATED-RELATED"/>
    <property type="match status" value="1"/>
</dbReference>
<keyword evidence="7" id="KW-0539">Nucleus</keyword>
<dbReference type="OrthoDB" id="3225452at2759"/>
<dbReference type="Proteomes" id="UP000053766">
    <property type="component" value="Unassembled WGS sequence"/>
</dbReference>
<dbReference type="InterPro" id="IPR043565">
    <property type="entry name" value="PAX_fam"/>
</dbReference>
<dbReference type="Gene3D" id="1.10.10.10">
    <property type="entry name" value="Winged helix-like DNA-binding domain superfamily/Winged helix DNA-binding domain"/>
    <property type="match status" value="1"/>
</dbReference>
<keyword evidence="6" id="KW-0804">Transcription</keyword>
<keyword evidence="10" id="KW-1185">Reference proteome</keyword>
<feature type="domain" description="Paired" evidence="8">
    <location>
        <begin position="1"/>
        <end position="62"/>
    </location>
</feature>
<dbReference type="GO" id="GO:0000978">
    <property type="term" value="F:RNA polymerase II cis-regulatory region sequence-specific DNA binding"/>
    <property type="evidence" value="ECO:0007669"/>
    <property type="project" value="TreeGrafter"/>
</dbReference>
<evidence type="ECO:0000256" key="1">
    <source>
        <dbReference type="ARBA" id="ARBA00004123"/>
    </source>
</evidence>
<evidence type="ECO:0000313" key="9">
    <source>
        <dbReference type="EMBL" id="KJH41894.1"/>
    </source>
</evidence>
<dbReference type="EMBL" id="KN716741">
    <property type="protein sequence ID" value="KJH41894.1"/>
    <property type="molecule type" value="Genomic_DNA"/>
</dbReference>
<dbReference type="InterPro" id="IPR009057">
    <property type="entry name" value="Homeodomain-like_sf"/>
</dbReference>
<keyword evidence="2" id="KW-0217">Developmental protein</keyword>
<dbReference type="PROSITE" id="PS51057">
    <property type="entry name" value="PAIRED_2"/>
    <property type="match status" value="1"/>
</dbReference>
<dbReference type="GO" id="GO:0005634">
    <property type="term" value="C:nucleus"/>
    <property type="evidence" value="ECO:0007669"/>
    <property type="project" value="UniProtKB-SubCell"/>
</dbReference>
<dbReference type="PANTHER" id="PTHR45636:SF41">
    <property type="entry name" value="PAIRED BOX PROTEIN PAX-6-RELATED"/>
    <property type="match status" value="1"/>
</dbReference>
<evidence type="ECO:0000259" key="8">
    <source>
        <dbReference type="PROSITE" id="PS51057"/>
    </source>
</evidence>
<dbReference type="AlphaFoldDB" id="A0A0D8XE14"/>
<dbReference type="STRING" id="29172.A0A0D8XE14"/>
<keyword evidence="5" id="KW-0238">DNA-binding</keyword>
<evidence type="ECO:0000256" key="6">
    <source>
        <dbReference type="ARBA" id="ARBA00023163"/>
    </source>
</evidence>
<proteinExistence type="predicted"/>
<dbReference type="SUPFAM" id="SSF46689">
    <property type="entry name" value="Homeodomain-like"/>
    <property type="match status" value="1"/>
</dbReference>
<keyword evidence="4" id="KW-0805">Transcription regulation</keyword>